<dbReference type="AlphaFoldDB" id="A0A218W480"/>
<feature type="region of interest" description="Disordered" evidence="11">
    <location>
        <begin position="1"/>
        <end position="32"/>
    </location>
</feature>
<organism evidence="14 15">
    <name type="scientific">Punica granatum</name>
    <name type="common">Pomegranate</name>
    <dbReference type="NCBI Taxonomy" id="22663"/>
    <lineage>
        <taxon>Eukaryota</taxon>
        <taxon>Viridiplantae</taxon>
        <taxon>Streptophyta</taxon>
        <taxon>Embryophyta</taxon>
        <taxon>Tracheophyta</taxon>
        <taxon>Spermatophyta</taxon>
        <taxon>Magnoliopsida</taxon>
        <taxon>eudicotyledons</taxon>
        <taxon>Gunneridae</taxon>
        <taxon>Pentapetalae</taxon>
        <taxon>rosids</taxon>
        <taxon>malvids</taxon>
        <taxon>Myrtales</taxon>
        <taxon>Lythraceae</taxon>
        <taxon>Punica</taxon>
    </lineage>
</organism>
<dbReference type="InterPro" id="IPR024435">
    <property type="entry name" value="HisRS-related_dom"/>
</dbReference>
<dbReference type="GO" id="GO:0005739">
    <property type="term" value="C:mitochondrion"/>
    <property type="evidence" value="ECO:0007669"/>
    <property type="project" value="TreeGrafter"/>
</dbReference>
<dbReference type="Proteomes" id="UP000515151">
    <property type="component" value="Chromosome 7"/>
</dbReference>
<reference evidence="14" key="2">
    <citation type="submission" date="2017-06" db="EMBL/GenBank/DDBJ databases">
        <title>The pomegranate genome and the genomics of punicalagin biosynthesis.</title>
        <authorList>
            <person name="Xu C."/>
        </authorList>
    </citation>
    <scope>NUCLEOTIDE SEQUENCE [LARGE SCALE GENOMIC DNA]</scope>
    <source>
        <tissue evidence="14">Fresh leaf</tissue>
    </source>
</reference>
<dbReference type="Pfam" id="PF13393">
    <property type="entry name" value="tRNA-synt_His"/>
    <property type="match status" value="1"/>
</dbReference>
<dbReference type="Gene3D" id="3.30.200.20">
    <property type="entry name" value="Phosphorylase Kinase, domain 1"/>
    <property type="match status" value="1"/>
</dbReference>
<keyword evidence="16" id="KW-1185">Reference proteome</keyword>
<keyword evidence="5 17" id="KW-0418">Kinase</keyword>
<dbReference type="GO" id="GO:0005524">
    <property type="term" value="F:ATP binding"/>
    <property type="evidence" value="ECO:0007669"/>
    <property type="project" value="UniProtKB-UniRule"/>
</dbReference>
<reference evidence="16" key="3">
    <citation type="journal article" date="2020" name="Plant Biotechnol. J.">
        <title>The pomegranate (Punica granatum L.) draft genome dissects genetic divergence between soft- and hard-seeded cultivars.</title>
        <authorList>
            <person name="Luo X."/>
            <person name="Li H."/>
            <person name="Wu Z."/>
            <person name="Yao W."/>
            <person name="Zhao P."/>
            <person name="Cao D."/>
            <person name="Yu H."/>
            <person name="Li K."/>
            <person name="Poudel K."/>
            <person name="Zhao D."/>
            <person name="Zhang F."/>
            <person name="Xia X."/>
            <person name="Chen L."/>
            <person name="Wang Q."/>
            <person name="Jing D."/>
            <person name="Cao S."/>
        </authorList>
    </citation>
    <scope>NUCLEOTIDE SEQUENCE [LARGE SCALE GENOMIC DNA]</scope>
</reference>
<proteinExistence type="predicted"/>
<dbReference type="FunFam" id="1.10.510.10:FF:000539">
    <property type="entry name" value="eIF-2-alpha kinase GCN2"/>
    <property type="match status" value="1"/>
</dbReference>
<dbReference type="CDD" id="cd23818">
    <property type="entry name" value="RWD_RNF25"/>
    <property type="match status" value="1"/>
</dbReference>
<dbReference type="InterPro" id="IPR016135">
    <property type="entry name" value="UBQ-conjugating_enzyme/RWD"/>
</dbReference>
<dbReference type="Gene3D" id="3.10.110.10">
    <property type="entry name" value="Ubiquitin Conjugating Enzyme"/>
    <property type="match status" value="1"/>
</dbReference>
<dbReference type="OrthoDB" id="341578at2759"/>
<dbReference type="GO" id="GO:0051246">
    <property type="term" value="P:regulation of protein metabolic process"/>
    <property type="evidence" value="ECO:0007669"/>
    <property type="project" value="UniProtKB-ARBA"/>
</dbReference>
<keyword evidence="4 10" id="KW-0547">Nucleotide-binding</keyword>
<dbReference type="PROSITE" id="PS00109">
    <property type="entry name" value="PROTEIN_KINASE_TYR"/>
    <property type="match status" value="1"/>
</dbReference>
<dbReference type="GO" id="GO:0004821">
    <property type="term" value="F:histidine-tRNA ligase activity"/>
    <property type="evidence" value="ECO:0007669"/>
    <property type="project" value="TreeGrafter"/>
</dbReference>
<accession>A0A218W480</accession>
<feature type="compositionally biased region" description="Polar residues" evidence="11">
    <location>
        <begin position="316"/>
        <end position="329"/>
    </location>
</feature>
<evidence type="ECO:0000256" key="4">
    <source>
        <dbReference type="ARBA" id="ARBA00022741"/>
    </source>
</evidence>
<dbReference type="SUPFAM" id="SSF54495">
    <property type="entry name" value="UBC-like"/>
    <property type="match status" value="1"/>
</dbReference>
<evidence type="ECO:0000313" key="15">
    <source>
        <dbReference type="Proteomes" id="UP000197138"/>
    </source>
</evidence>
<dbReference type="PROSITE" id="PS50011">
    <property type="entry name" value="PROTEIN_KINASE_DOM"/>
    <property type="match status" value="1"/>
</dbReference>
<dbReference type="Gene3D" id="3.40.50.800">
    <property type="entry name" value="Anticodon-binding domain"/>
    <property type="match status" value="1"/>
</dbReference>
<dbReference type="Gene3D" id="1.10.510.10">
    <property type="entry name" value="Transferase(Phosphotransferase) domain 1"/>
    <property type="match status" value="1"/>
</dbReference>
<feature type="region of interest" description="Disordered" evidence="11">
    <location>
        <begin position="305"/>
        <end position="329"/>
    </location>
</feature>
<dbReference type="Gene3D" id="3.30.930.10">
    <property type="entry name" value="Bira Bifunctional Protein, Domain 2"/>
    <property type="match status" value="1"/>
</dbReference>
<dbReference type="PROSITE" id="PS50908">
    <property type="entry name" value="RWD"/>
    <property type="match status" value="1"/>
</dbReference>
<dbReference type="InterPro" id="IPR036621">
    <property type="entry name" value="Anticodon-bd_dom_sf"/>
</dbReference>
<dbReference type="InterPro" id="IPR011009">
    <property type="entry name" value="Kinase-like_dom_sf"/>
</dbReference>
<feature type="domain" description="Protein kinase" evidence="12">
    <location>
        <begin position="429"/>
        <end position="734"/>
    </location>
</feature>
<dbReference type="CDD" id="cd14046">
    <property type="entry name" value="STKc_EIF2AK4_GCN2_rpt2"/>
    <property type="match status" value="1"/>
</dbReference>
<dbReference type="Proteomes" id="UP000197138">
    <property type="component" value="Unassembled WGS sequence"/>
</dbReference>
<feature type="compositionally biased region" description="Basic residues" evidence="11">
    <location>
        <begin position="1"/>
        <end position="19"/>
    </location>
</feature>
<reference evidence="15" key="1">
    <citation type="journal article" date="2017" name="Plant J.">
        <title>The pomegranate (Punica granatum L.) genome and the genomics of punicalagin biosynthesis.</title>
        <authorList>
            <person name="Qin G."/>
            <person name="Xu C."/>
            <person name="Ming R."/>
            <person name="Tang H."/>
            <person name="Guyot R."/>
            <person name="Kramer E.M."/>
            <person name="Hu Y."/>
            <person name="Yi X."/>
            <person name="Qi Y."/>
            <person name="Xu X."/>
            <person name="Gao Z."/>
            <person name="Pan H."/>
            <person name="Jian J."/>
            <person name="Tian Y."/>
            <person name="Yue Z."/>
            <person name="Xu Y."/>
        </authorList>
    </citation>
    <scope>NUCLEOTIDE SEQUENCE [LARGE SCALE GENOMIC DNA]</scope>
    <source>
        <strain evidence="15">cv. Dabenzi</strain>
    </source>
</reference>
<evidence type="ECO:0000256" key="10">
    <source>
        <dbReference type="PROSITE-ProRule" id="PRU10141"/>
    </source>
</evidence>
<protein>
    <recommendedName>
        <fullName evidence="1">non-specific serine/threonine protein kinase</fullName>
        <ecNumber evidence="1">2.7.11.1</ecNumber>
    </recommendedName>
</protein>
<dbReference type="InterPro" id="IPR041715">
    <property type="entry name" value="HisRS-like_core"/>
</dbReference>
<gene>
    <name evidence="17" type="primary">LOC116212962</name>
    <name evidence="14" type="ORF">CDL15_Pgr019896</name>
</gene>
<evidence type="ECO:0000256" key="9">
    <source>
        <dbReference type="ARBA" id="ARBA00048679"/>
    </source>
</evidence>
<evidence type="ECO:0000259" key="12">
    <source>
        <dbReference type="PROSITE" id="PS50011"/>
    </source>
</evidence>
<evidence type="ECO:0000313" key="17">
    <source>
        <dbReference type="RefSeq" id="XP_031403591.1"/>
    </source>
</evidence>
<dbReference type="PANTHER" id="PTHR11476:SF10">
    <property type="entry name" value="NON-SPECIFIC SERINE_THREONINE PROTEIN KINASE"/>
    <property type="match status" value="1"/>
</dbReference>
<evidence type="ECO:0000256" key="7">
    <source>
        <dbReference type="ARBA" id="ARBA00022917"/>
    </source>
</evidence>
<evidence type="ECO:0000256" key="1">
    <source>
        <dbReference type="ARBA" id="ARBA00012513"/>
    </source>
</evidence>
<dbReference type="SMART" id="SM00591">
    <property type="entry name" value="RWD"/>
    <property type="match status" value="1"/>
</dbReference>
<keyword evidence="7" id="KW-0648">Protein biosynthesis</keyword>
<dbReference type="InterPro" id="IPR017441">
    <property type="entry name" value="Protein_kinase_ATP_BS"/>
</dbReference>
<keyword evidence="2" id="KW-0723">Serine/threonine-protein kinase</keyword>
<dbReference type="InterPro" id="IPR008266">
    <property type="entry name" value="Tyr_kinase_AS"/>
</dbReference>
<keyword evidence="6 10" id="KW-0067">ATP-binding</keyword>
<keyword evidence="3" id="KW-0808">Transferase</keyword>
<dbReference type="FunFam" id="3.30.200.20:FF:000304">
    <property type="entry name" value="eIF-2-alpha kinase GCN2"/>
    <property type="match status" value="1"/>
</dbReference>
<evidence type="ECO:0000259" key="13">
    <source>
        <dbReference type="PROSITE" id="PS50908"/>
    </source>
</evidence>
<dbReference type="RefSeq" id="XP_031403591.1">
    <property type="nucleotide sequence ID" value="XM_031547731.1"/>
</dbReference>
<evidence type="ECO:0000256" key="5">
    <source>
        <dbReference type="ARBA" id="ARBA00022777"/>
    </source>
</evidence>
<dbReference type="FunFam" id="3.10.110.10:FF:000050">
    <property type="entry name" value="eIF-2-alpha kinase GCN2"/>
    <property type="match status" value="1"/>
</dbReference>
<evidence type="ECO:0000313" key="14">
    <source>
        <dbReference type="EMBL" id="OWM67436.1"/>
    </source>
</evidence>
<feature type="domain" description="RWD" evidence="13">
    <location>
        <begin position="37"/>
        <end position="146"/>
    </location>
</feature>
<evidence type="ECO:0000256" key="11">
    <source>
        <dbReference type="SAM" id="MobiDB-lite"/>
    </source>
</evidence>
<sequence>MGQGSKKKKKGVKRSKGRSASKDKASQSDGDNDLLSEEITALCAIFQEDCKIVSESPPRMIIKLRPYSKDMGFEDVDVSALLSVRCLPGYPHKCPKLQITPEKGLSKADADNLLSLLNDQGNSNAREGRVMIFNLVEAAQEFLSEIVPVGQVGKLAPLSNVNESTAMLQKELAISSYKGASRGPFVFGFIDLFSASGESWNWSLGMNQNIEKHSFQQLHAKVGTKSISEIPGKKFDEVGKPLGMQDKKQVPLPSKTANLDTLQEESEDEDKSSSSSGSSRNMMEEVVGCDCTGDEEDAYVENRATADDDSDNSDNCPSESHSSASTGHFQASGDVRKDLILVHLLHLVCGSKGPLADTLPQISSELYNLGILSQQAQDLALKPSSFRKTFDHAFRQYMASSRTSQFWKLMEDAEQPNTSLPSSRYLNDFEELKPLGHGGFGHVVLCKNKLDGRQYAVKKIRLKDKSLPLNDRILREVATLSRLQHQHVVRYYQAWFETGIAGSYGDAGWGSMTAASTTFSDRNLSSTDGFGQDSKLDSTYLYIQMEYCPRTLRQVFESYQFDKELAWHLFRQIVEGLAHIHGQGIIHRDLTPSNIFFDARNDIKIGDFGLAKFLKFEQLDQDPTLSTEATGVSLDGTGQIGTYFYTAPEIEQGWPKIDEKADMYSLGVVFFELWHPFGTAMERQIILSDLKLKGNLPSAWVAEFPEQASLLRRLMSSSPSDRPSAMELLQHAFPPRMEYELLDNMLRTMRTSEDTRVYDKVVSAIFDEEALMMKDQEQDADRLKLDGNVDPYISCTEFGAEMRDHVVDVTTEVFRQHCGKHLEFISMCMLDDRPYYIRNAVKVLTHGGDMLELCHELRLPFANWAVRKEKSSFKRYEVSYVYRRAIGHSPPNRYLQGDFDIIGGTSALTEAEIIKVTMDIVTRFFPADSCGIHLNHGDLLDSIWCWIGIKAEQRQKVAELLSLMSSLRPQSPEWKSKWVVIRRQLLQELKLAEAVVNRLQTVGSRFCGAAYQALPRLRGALPADKFTRKALDEVSNLISYLRVWKIEENVYINALMPPSEGYHRDLFFQVYLMRENTGGSISEAALLAIGGRYDYLLHQLWEHENKTNPPGAVGTSLALENIIEHSSAEIKPFRNEAGTSVLVCSRGGGGLLVERMELAAELWEENIKAEIVPVPDPSLTEQYEYANEHDIKCLVILTDASVSQSDSVKVRHIELKKEKVVDREKLIKFLLEAMATQFRNPSIWSN</sequence>
<dbReference type="GO" id="GO:0009893">
    <property type="term" value="P:positive regulation of metabolic process"/>
    <property type="evidence" value="ECO:0007669"/>
    <property type="project" value="UniProtKB-ARBA"/>
</dbReference>
<evidence type="ECO:0000256" key="8">
    <source>
        <dbReference type="ARBA" id="ARBA00047899"/>
    </source>
</evidence>
<dbReference type="EMBL" id="MTKT01005396">
    <property type="protein sequence ID" value="OWM67436.1"/>
    <property type="molecule type" value="Genomic_DNA"/>
</dbReference>
<evidence type="ECO:0000256" key="2">
    <source>
        <dbReference type="ARBA" id="ARBA00022527"/>
    </source>
</evidence>
<dbReference type="GO" id="GO:0005829">
    <property type="term" value="C:cytosol"/>
    <property type="evidence" value="ECO:0007669"/>
    <property type="project" value="TreeGrafter"/>
</dbReference>
<dbReference type="GO" id="GO:0032543">
    <property type="term" value="P:mitochondrial translation"/>
    <property type="evidence" value="ECO:0007669"/>
    <property type="project" value="TreeGrafter"/>
</dbReference>
<dbReference type="SUPFAM" id="SSF56112">
    <property type="entry name" value="Protein kinase-like (PK-like)"/>
    <property type="match status" value="1"/>
</dbReference>
<dbReference type="Pfam" id="PF00069">
    <property type="entry name" value="Pkinase"/>
    <property type="match status" value="1"/>
</dbReference>
<dbReference type="SUPFAM" id="SSF55681">
    <property type="entry name" value="Class II aaRS and biotin synthetases"/>
    <property type="match status" value="1"/>
</dbReference>
<name>A0A218W480_PUNGR</name>
<dbReference type="GO" id="GO:0010468">
    <property type="term" value="P:regulation of gene expression"/>
    <property type="evidence" value="ECO:0007669"/>
    <property type="project" value="UniProtKB-ARBA"/>
</dbReference>
<evidence type="ECO:0000313" key="16">
    <source>
        <dbReference type="Proteomes" id="UP000515151"/>
    </source>
</evidence>
<dbReference type="InterPro" id="IPR045864">
    <property type="entry name" value="aa-tRNA-synth_II/BPL/LPL"/>
</dbReference>
<dbReference type="Pfam" id="PF12745">
    <property type="entry name" value="HGTP_anticodon2"/>
    <property type="match status" value="1"/>
</dbReference>
<dbReference type="GO" id="GO:0006427">
    <property type="term" value="P:histidyl-tRNA aminoacylation"/>
    <property type="evidence" value="ECO:0007669"/>
    <property type="project" value="TreeGrafter"/>
</dbReference>
<dbReference type="InterPro" id="IPR000719">
    <property type="entry name" value="Prot_kinase_dom"/>
</dbReference>
<comment type="catalytic activity">
    <reaction evidence="9">
        <text>L-seryl-[protein] + ATP = O-phospho-L-seryl-[protein] + ADP + H(+)</text>
        <dbReference type="Rhea" id="RHEA:17989"/>
        <dbReference type="Rhea" id="RHEA-COMP:9863"/>
        <dbReference type="Rhea" id="RHEA-COMP:11604"/>
        <dbReference type="ChEBI" id="CHEBI:15378"/>
        <dbReference type="ChEBI" id="CHEBI:29999"/>
        <dbReference type="ChEBI" id="CHEBI:30616"/>
        <dbReference type="ChEBI" id="CHEBI:83421"/>
        <dbReference type="ChEBI" id="CHEBI:456216"/>
        <dbReference type="EC" id="2.7.11.1"/>
    </reaction>
</comment>
<feature type="region of interest" description="Disordered" evidence="11">
    <location>
        <begin position="232"/>
        <end position="283"/>
    </location>
</feature>
<dbReference type="FunFam" id="3.40.50.800:FF:000012">
    <property type="entry name" value="Histidine--tRNA ligase, cytoplasmic"/>
    <property type="match status" value="1"/>
</dbReference>
<evidence type="ECO:0000256" key="3">
    <source>
        <dbReference type="ARBA" id="ARBA00022679"/>
    </source>
</evidence>
<dbReference type="EC" id="2.7.11.1" evidence="1"/>
<dbReference type="PANTHER" id="PTHR11476">
    <property type="entry name" value="HISTIDYL-TRNA SYNTHETASE"/>
    <property type="match status" value="1"/>
</dbReference>
<dbReference type="InterPro" id="IPR006575">
    <property type="entry name" value="RWD_dom"/>
</dbReference>
<dbReference type="Pfam" id="PF05773">
    <property type="entry name" value="RWD"/>
    <property type="match status" value="1"/>
</dbReference>
<reference evidence="17" key="4">
    <citation type="submission" date="2025-04" db="UniProtKB">
        <authorList>
            <consortium name="RefSeq"/>
        </authorList>
    </citation>
    <scope>IDENTIFICATION</scope>
    <source>
        <tissue evidence="17">Leaf</tissue>
    </source>
</reference>
<feature type="compositionally biased region" description="Basic and acidic residues" evidence="11">
    <location>
        <begin position="232"/>
        <end position="249"/>
    </location>
</feature>
<evidence type="ECO:0000256" key="6">
    <source>
        <dbReference type="ARBA" id="ARBA00022840"/>
    </source>
</evidence>
<dbReference type="GO" id="GO:0003723">
    <property type="term" value="F:RNA binding"/>
    <property type="evidence" value="ECO:0007669"/>
    <property type="project" value="TreeGrafter"/>
</dbReference>
<comment type="catalytic activity">
    <reaction evidence="8">
        <text>L-threonyl-[protein] + ATP = O-phospho-L-threonyl-[protein] + ADP + H(+)</text>
        <dbReference type="Rhea" id="RHEA:46608"/>
        <dbReference type="Rhea" id="RHEA-COMP:11060"/>
        <dbReference type="Rhea" id="RHEA-COMP:11605"/>
        <dbReference type="ChEBI" id="CHEBI:15378"/>
        <dbReference type="ChEBI" id="CHEBI:30013"/>
        <dbReference type="ChEBI" id="CHEBI:30616"/>
        <dbReference type="ChEBI" id="CHEBI:61977"/>
        <dbReference type="ChEBI" id="CHEBI:456216"/>
        <dbReference type="EC" id="2.7.11.1"/>
    </reaction>
</comment>
<dbReference type="GeneID" id="116212962"/>
<dbReference type="GO" id="GO:0033554">
    <property type="term" value="P:cellular response to stress"/>
    <property type="evidence" value="ECO:0007669"/>
    <property type="project" value="UniProtKB-ARBA"/>
</dbReference>
<dbReference type="GO" id="GO:0004674">
    <property type="term" value="F:protein serine/threonine kinase activity"/>
    <property type="evidence" value="ECO:0007669"/>
    <property type="project" value="UniProtKB-KW"/>
</dbReference>
<dbReference type="SUPFAM" id="SSF52954">
    <property type="entry name" value="Class II aaRS ABD-related"/>
    <property type="match status" value="1"/>
</dbReference>
<dbReference type="PROSITE" id="PS00107">
    <property type="entry name" value="PROTEIN_KINASE_ATP"/>
    <property type="match status" value="1"/>
</dbReference>
<feature type="binding site" evidence="10">
    <location>
        <position position="459"/>
    </location>
    <ligand>
        <name>ATP</name>
        <dbReference type="ChEBI" id="CHEBI:30616"/>
    </ligand>
</feature>